<evidence type="ECO:0000313" key="2">
    <source>
        <dbReference type="Proteomes" id="UP000063699"/>
    </source>
</evidence>
<keyword evidence="2" id="KW-1185">Reference proteome</keyword>
<dbReference type="OrthoDB" id="3197057at2"/>
<dbReference type="KEGG" id="kphy:AOZ06_07770"/>
<dbReference type="RefSeq" id="WP_054288813.1">
    <property type="nucleotide sequence ID" value="NZ_CP012752.1"/>
</dbReference>
<dbReference type="Proteomes" id="UP000063699">
    <property type="component" value="Chromosome"/>
</dbReference>
<proteinExistence type="predicted"/>
<accession>A0A0N9HU17</accession>
<evidence type="ECO:0008006" key="3">
    <source>
        <dbReference type="Google" id="ProtNLM"/>
    </source>
</evidence>
<name>A0A0N9HU17_9PSEU</name>
<organism evidence="1 2">
    <name type="scientific">Kibdelosporangium phytohabitans</name>
    <dbReference type="NCBI Taxonomy" id="860235"/>
    <lineage>
        <taxon>Bacteria</taxon>
        <taxon>Bacillati</taxon>
        <taxon>Actinomycetota</taxon>
        <taxon>Actinomycetes</taxon>
        <taxon>Pseudonocardiales</taxon>
        <taxon>Pseudonocardiaceae</taxon>
        <taxon>Kibdelosporangium</taxon>
    </lineage>
</organism>
<reference evidence="1 2" key="1">
    <citation type="submission" date="2015-07" db="EMBL/GenBank/DDBJ databases">
        <title>Genome sequencing of Kibdelosporangium phytohabitans.</title>
        <authorList>
            <person name="Qin S."/>
            <person name="Xing K."/>
        </authorList>
    </citation>
    <scope>NUCLEOTIDE SEQUENCE [LARGE SCALE GENOMIC DNA]</scope>
    <source>
        <strain evidence="1 2">KLBMP1111</strain>
    </source>
</reference>
<protein>
    <recommendedName>
        <fullName evidence="3">Terminase</fullName>
    </recommendedName>
</protein>
<gene>
    <name evidence="1" type="ORF">AOZ06_07770</name>
</gene>
<sequence>MTTTKADEYVVNFPTLWIVPDWIEQHCIVPDRFQKGQPFELYDWQLWCTVNHYRVKPTAKFGQLSTAFFYRRSLIVAPQKTGKGPWSAAIVAAEACGPVVFAGWAEEGDVYRCEDHGCYCGWEYEYQPGEPMGRPWPTPLIQLTATSDDQTDNVYRPLKAMARAWPLNQMMRVGEEFIRIGDDGLIDTVTSSALSRLGNPINCALQDETGLYTATNKLLKVAETQRRGAAGMGGRSMETTNPWDPAEDSVAQRTYQSLRPDIFKFYRIPPKNLSYLDKRERRKIHAYVYRGSLHVDLDAIEAEAAELIEKDPGQAERFFGNRVVPGTGSWCDVRKWDDRKVKAPRSVPRKTQIVLGFDGSDTDDWTGFRAETQDGYQFTPTFGSDKRPTVWNPADHGGQVPRLEVRAALDELFEFFTVIRMYADPPDWETEIDDWAAAYGEKRVLRFSTFRWIQMHAAAERLLTDVTKQDSTFSHDGCGIASDHVAHTRKSARPGKPPRYVLEKASQTEKIDLTVCSILAHEAAGDVTAAKLWKPARKLVVMR</sequence>
<dbReference type="AlphaFoldDB" id="A0A0N9HU17"/>
<evidence type="ECO:0000313" key="1">
    <source>
        <dbReference type="EMBL" id="ALG06841.1"/>
    </source>
</evidence>
<dbReference type="STRING" id="860235.AOZ06_07770"/>
<dbReference type="EMBL" id="CP012752">
    <property type="protein sequence ID" value="ALG06841.1"/>
    <property type="molecule type" value="Genomic_DNA"/>
</dbReference>